<proteinExistence type="predicted"/>
<reference evidence="2" key="1">
    <citation type="submission" date="2016-11" db="UniProtKB">
        <authorList>
            <consortium name="WormBaseParasite"/>
        </authorList>
    </citation>
    <scope>IDENTIFICATION</scope>
</reference>
<protein>
    <submittedName>
        <fullName evidence="2">DUF1788 domain-containing protein</fullName>
    </submittedName>
</protein>
<dbReference type="WBParaSite" id="L893_g19813.t1">
    <property type="protein sequence ID" value="L893_g19813.t1"/>
    <property type="gene ID" value="L893_g19813"/>
</dbReference>
<dbReference type="AlphaFoldDB" id="A0A1I7YV32"/>
<keyword evidence="1" id="KW-1185">Reference proteome</keyword>
<evidence type="ECO:0000313" key="2">
    <source>
        <dbReference type="WBParaSite" id="L893_g19813.t1"/>
    </source>
</evidence>
<name>A0A1I7YV32_9BILA</name>
<sequence length="107" mass="12310">MIFDFLSPEEKEKFQEVSKDDPVPSTFCLLRQGHTFHEDEPMIRERIVALANAEAVVILEDLFDTMNLPSTEFTMFLSGLKGINEEIANVIDAFLDLDEMSFDEFDE</sequence>
<dbReference type="Proteomes" id="UP000095287">
    <property type="component" value="Unplaced"/>
</dbReference>
<evidence type="ECO:0000313" key="1">
    <source>
        <dbReference type="Proteomes" id="UP000095287"/>
    </source>
</evidence>
<organism evidence="1 2">
    <name type="scientific">Steinernema glaseri</name>
    <dbReference type="NCBI Taxonomy" id="37863"/>
    <lineage>
        <taxon>Eukaryota</taxon>
        <taxon>Metazoa</taxon>
        <taxon>Ecdysozoa</taxon>
        <taxon>Nematoda</taxon>
        <taxon>Chromadorea</taxon>
        <taxon>Rhabditida</taxon>
        <taxon>Tylenchina</taxon>
        <taxon>Panagrolaimomorpha</taxon>
        <taxon>Strongyloidoidea</taxon>
        <taxon>Steinernematidae</taxon>
        <taxon>Steinernema</taxon>
    </lineage>
</organism>
<accession>A0A1I7YV32</accession>